<evidence type="ECO:0000313" key="2">
    <source>
        <dbReference type="Proteomes" id="UP000037122"/>
    </source>
</evidence>
<dbReference type="EMBL" id="LGST01000080">
    <property type="protein sequence ID" value="KND95418.1"/>
    <property type="molecule type" value="Genomic_DNA"/>
</dbReference>
<accession>A0A0L0NMY6</accession>
<proteinExistence type="predicted"/>
<gene>
    <name evidence="1" type="ORF">QG37_08349</name>
</gene>
<dbReference type="VEuPathDB" id="FungiDB:QG37_08349"/>
<dbReference type="Proteomes" id="UP000037122">
    <property type="component" value="Unassembled WGS sequence"/>
</dbReference>
<reference evidence="2" key="1">
    <citation type="journal article" date="2015" name="BMC Genomics">
        <title>Draft genome of a commonly misdiagnosed multidrug resistant pathogen Candida auris.</title>
        <authorList>
            <person name="Chatterjee S."/>
            <person name="Alampalli S.V."/>
            <person name="Nageshan R.K."/>
            <person name="Chettiar S.T."/>
            <person name="Joshi S."/>
            <person name="Tatu U.S."/>
        </authorList>
    </citation>
    <scope>NUCLEOTIDE SEQUENCE [LARGE SCALE GENOMIC DNA]</scope>
    <source>
        <strain evidence="2">6684</strain>
    </source>
</reference>
<comment type="caution">
    <text evidence="1">The sequence shown here is derived from an EMBL/GenBank/DDBJ whole genome shotgun (WGS) entry which is preliminary data.</text>
</comment>
<name>A0A0L0NMY6_CANAR</name>
<dbReference type="AlphaFoldDB" id="A0A0L0NMY6"/>
<evidence type="ECO:0000313" key="1">
    <source>
        <dbReference type="EMBL" id="KND95418.1"/>
    </source>
</evidence>
<sequence length="79" mass="8139">MELDGRGRKRLKAAQRVVVLNFGTKQAGNQQLHLLSCWIGQGVVHLGSREVAASIATTSASTTAAAEAAAAAPSAVDPR</sequence>
<protein>
    <submittedName>
        <fullName evidence="1">Uncharacterized protein</fullName>
    </submittedName>
</protein>
<organism evidence="1 2">
    <name type="scientific">Candidozyma auris</name>
    <name type="common">Yeast</name>
    <name type="synonym">Candida auris</name>
    <dbReference type="NCBI Taxonomy" id="498019"/>
    <lineage>
        <taxon>Eukaryota</taxon>
        <taxon>Fungi</taxon>
        <taxon>Dikarya</taxon>
        <taxon>Ascomycota</taxon>
        <taxon>Saccharomycotina</taxon>
        <taxon>Pichiomycetes</taxon>
        <taxon>Metschnikowiaceae</taxon>
        <taxon>Candidozyma</taxon>
    </lineage>
</organism>